<protein>
    <recommendedName>
        <fullName evidence="2">Peptidase M11 gametolysin domain-containing protein</fullName>
    </recommendedName>
</protein>
<organism evidence="3 4">
    <name type="scientific">Edaphochlamys debaryana</name>
    <dbReference type="NCBI Taxonomy" id="47281"/>
    <lineage>
        <taxon>Eukaryota</taxon>
        <taxon>Viridiplantae</taxon>
        <taxon>Chlorophyta</taxon>
        <taxon>core chlorophytes</taxon>
        <taxon>Chlorophyceae</taxon>
        <taxon>CS clade</taxon>
        <taxon>Chlamydomonadales</taxon>
        <taxon>Chlamydomonadales incertae sedis</taxon>
        <taxon>Edaphochlamys</taxon>
    </lineage>
</organism>
<reference evidence="3" key="1">
    <citation type="journal article" date="2020" name="bioRxiv">
        <title>Comparative genomics of Chlamydomonas.</title>
        <authorList>
            <person name="Craig R.J."/>
            <person name="Hasan A.R."/>
            <person name="Ness R.W."/>
            <person name="Keightley P.D."/>
        </authorList>
    </citation>
    <scope>NUCLEOTIDE SEQUENCE</scope>
    <source>
        <strain evidence="3">CCAP 11/70</strain>
    </source>
</reference>
<feature type="chain" id="PRO_5032978751" description="Peptidase M11 gametolysin domain-containing protein" evidence="1">
    <location>
        <begin position="26"/>
        <end position="434"/>
    </location>
</feature>
<proteinExistence type="predicted"/>
<accession>A0A836BXG6</accession>
<dbReference type="InterPro" id="IPR008752">
    <property type="entry name" value="Peptidase_M11"/>
</dbReference>
<evidence type="ECO:0000313" key="3">
    <source>
        <dbReference type="EMBL" id="KAG2492520.1"/>
    </source>
</evidence>
<evidence type="ECO:0000259" key="2">
    <source>
        <dbReference type="Pfam" id="PF05548"/>
    </source>
</evidence>
<feature type="signal peptide" evidence="1">
    <location>
        <begin position="1"/>
        <end position="25"/>
    </location>
</feature>
<dbReference type="AlphaFoldDB" id="A0A836BXG6"/>
<comment type="caution">
    <text evidence="3">The sequence shown here is derived from an EMBL/GenBank/DDBJ whole genome shotgun (WGS) entry which is preliminary data.</text>
</comment>
<evidence type="ECO:0000313" key="4">
    <source>
        <dbReference type="Proteomes" id="UP000612055"/>
    </source>
</evidence>
<dbReference type="EMBL" id="JAEHOE010000044">
    <property type="protein sequence ID" value="KAG2492520.1"/>
    <property type="molecule type" value="Genomic_DNA"/>
</dbReference>
<dbReference type="Proteomes" id="UP000612055">
    <property type="component" value="Unassembled WGS sequence"/>
</dbReference>
<dbReference type="OrthoDB" id="562642at2759"/>
<keyword evidence="1" id="KW-0732">Signal</keyword>
<evidence type="ECO:0000256" key="1">
    <source>
        <dbReference type="SAM" id="SignalP"/>
    </source>
</evidence>
<dbReference type="Pfam" id="PF05548">
    <property type="entry name" value="Peptidase_M11"/>
    <property type="match status" value="1"/>
</dbReference>
<feature type="domain" description="Peptidase M11 gametolysin" evidence="2">
    <location>
        <begin position="128"/>
        <end position="377"/>
    </location>
</feature>
<name>A0A836BXG6_9CHLO</name>
<gene>
    <name evidence="3" type="ORF">HYH03_009185</name>
</gene>
<keyword evidence="4" id="KW-1185">Reference proteome</keyword>
<sequence length="434" mass="45145">MRSMAGAAAALLVLLAVGAVQVADAQSTMFAGIQGVVISKSDDAWALRSAAGAVYRLHAQPRDASGALVDAGATVVLDLNCATPAGGDDWSWECGATGAATVALPAPAVATTGRTLALLTLVIAFNGTCTNPGANATLVDQAIERIGGYADNLKACSYGQMQVNKTTSKTVSVVLNCTAALLACDEDALAAAATAAAERRGVVVSAHTNLAFVLPAGLTAACNWTGGVAELPGRRSWFSPDAQGIFSRGTHMQKLLNNFGLYSAWRNGVEGDDASSSQGKGFACPSAPELWRLRWAQPGAVLAAAGLPVGVWKGAYELSVTYVTSRNMIKIVPDWLGTAYTQNLYFALRGKGGGDRDLLNDFDRKVSYHTVSKDLDQQLGTAEGDPRVTLVGRLFPGTTSLLSTYRLVVAVGALTGEVKVSVLVCRYALSPSEW</sequence>